<dbReference type="RefSeq" id="WP_319692863.1">
    <property type="nucleotide sequence ID" value="NZ_JARAWN010000101.1"/>
</dbReference>
<evidence type="ECO:0000313" key="4">
    <source>
        <dbReference type="Proteomes" id="UP001273589"/>
    </source>
</evidence>
<feature type="compositionally biased region" description="Low complexity" evidence="1">
    <location>
        <begin position="23"/>
        <end position="36"/>
    </location>
</feature>
<feature type="compositionally biased region" description="Polar residues" evidence="1">
    <location>
        <begin position="105"/>
        <end position="147"/>
    </location>
</feature>
<feature type="compositionally biased region" description="Basic and acidic residues" evidence="1">
    <location>
        <begin position="38"/>
        <end position="50"/>
    </location>
</feature>
<sequence>MRSARMLMATAAAAAVLTLGAPDAYASGGWDTTDSSSSEEHGKDGHEAPRGDMPTGGGTPTTATDNGWSKQDSETTKGGEQGTAPGTAKQDAGSGTAKQDAGSGTAKQDTGSGTAKQDTGSGTAKQDTGSGTAKQDENSWSGQQGEESWSGKPEKPSGGVHTGGGGLASPTVTAGGLAVLAVAATGLYAARRKKTGGRAA</sequence>
<dbReference type="Proteomes" id="UP001273589">
    <property type="component" value="Unassembled WGS sequence"/>
</dbReference>
<proteinExistence type="predicted"/>
<feature type="chain" id="PRO_5042573009" description="Secreted protein" evidence="2">
    <location>
        <begin position="27"/>
        <end position="200"/>
    </location>
</feature>
<feature type="region of interest" description="Disordered" evidence="1">
    <location>
        <begin position="23"/>
        <end position="172"/>
    </location>
</feature>
<evidence type="ECO:0000256" key="1">
    <source>
        <dbReference type="SAM" id="MobiDB-lite"/>
    </source>
</evidence>
<dbReference type="EMBL" id="JARAWN010000101">
    <property type="protein sequence ID" value="MDX3131674.1"/>
    <property type="molecule type" value="Genomic_DNA"/>
</dbReference>
<evidence type="ECO:0008006" key="5">
    <source>
        <dbReference type="Google" id="ProtNLM"/>
    </source>
</evidence>
<organism evidence="3 4">
    <name type="scientific">Streptomyces europaeiscabiei</name>
    <dbReference type="NCBI Taxonomy" id="146819"/>
    <lineage>
        <taxon>Bacteria</taxon>
        <taxon>Bacillati</taxon>
        <taxon>Actinomycetota</taxon>
        <taxon>Actinomycetes</taxon>
        <taxon>Kitasatosporales</taxon>
        <taxon>Streptomycetaceae</taxon>
        <taxon>Streptomyces</taxon>
    </lineage>
</organism>
<feature type="signal peptide" evidence="2">
    <location>
        <begin position="1"/>
        <end position="26"/>
    </location>
</feature>
<accession>A0AAJ2PQC7</accession>
<reference evidence="3" key="1">
    <citation type="journal article" date="2023" name="Microb. Genom.">
        <title>Mesoterricola silvestris gen. nov., sp. nov., Mesoterricola sediminis sp. nov., Geothrix oryzae sp. nov., Geothrix edaphica sp. nov., Geothrix rubra sp. nov., and Geothrix limicola sp. nov., six novel members of Acidobacteriota isolated from soils.</title>
        <authorList>
            <person name="Weisberg A.J."/>
            <person name="Pearce E."/>
            <person name="Kramer C.G."/>
            <person name="Chang J.H."/>
            <person name="Clarke C.R."/>
        </authorList>
    </citation>
    <scope>NUCLEOTIDE SEQUENCE</scope>
    <source>
        <strain evidence="3">ND06-05F</strain>
    </source>
</reference>
<gene>
    <name evidence="3" type="ORF">PV367_18200</name>
</gene>
<protein>
    <recommendedName>
        <fullName evidence="5">Secreted protein</fullName>
    </recommendedName>
</protein>
<keyword evidence="2" id="KW-0732">Signal</keyword>
<comment type="caution">
    <text evidence="3">The sequence shown here is derived from an EMBL/GenBank/DDBJ whole genome shotgun (WGS) entry which is preliminary data.</text>
</comment>
<dbReference type="AlphaFoldDB" id="A0AAJ2PQC7"/>
<evidence type="ECO:0000256" key="2">
    <source>
        <dbReference type="SAM" id="SignalP"/>
    </source>
</evidence>
<evidence type="ECO:0000313" key="3">
    <source>
        <dbReference type="EMBL" id="MDX3131674.1"/>
    </source>
</evidence>
<name>A0AAJ2PQC7_9ACTN</name>